<dbReference type="GO" id="GO:0009097">
    <property type="term" value="P:isoleucine biosynthetic process"/>
    <property type="evidence" value="ECO:0007669"/>
    <property type="project" value="InterPro"/>
</dbReference>
<dbReference type="GO" id="GO:0051287">
    <property type="term" value="F:NAD binding"/>
    <property type="evidence" value="ECO:0007669"/>
    <property type="project" value="InterPro"/>
</dbReference>
<evidence type="ECO:0000256" key="14">
    <source>
        <dbReference type="PIRSR" id="PIRSR000148-1"/>
    </source>
</evidence>
<name>A0A7S0V6D5_9CHLO</name>
<feature type="active site" description="Acyl-thioester intermediate" evidence="14">
    <location>
        <position position="164"/>
    </location>
</feature>
<accession>A0A7S0V6D5</accession>
<dbReference type="GO" id="GO:0019877">
    <property type="term" value="P:diaminopimelate biosynthetic process"/>
    <property type="evidence" value="ECO:0007669"/>
    <property type="project" value="UniProtKB-KW"/>
</dbReference>
<dbReference type="UniPathway" id="UPA00034">
    <property type="reaction ID" value="UER00016"/>
</dbReference>
<evidence type="ECO:0000256" key="11">
    <source>
        <dbReference type="ARBA" id="ARBA00023154"/>
    </source>
</evidence>
<dbReference type="InterPro" id="IPR005986">
    <property type="entry name" value="Asp_semialdehyde_DH_beta"/>
</dbReference>
<dbReference type="NCBIfam" id="TIGR01296">
    <property type="entry name" value="asd_B"/>
    <property type="match status" value="1"/>
</dbReference>
<evidence type="ECO:0000256" key="1">
    <source>
        <dbReference type="ARBA" id="ARBA00005021"/>
    </source>
</evidence>
<dbReference type="Pfam" id="PF01118">
    <property type="entry name" value="Semialdhyde_dh"/>
    <property type="match status" value="1"/>
</dbReference>
<evidence type="ECO:0000256" key="2">
    <source>
        <dbReference type="ARBA" id="ARBA00005097"/>
    </source>
</evidence>
<dbReference type="Pfam" id="PF02774">
    <property type="entry name" value="Semialdhyde_dhC"/>
    <property type="match status" value="1"/>
</dbReference>
<dbReference type="InterPro" id="IPR012280">
    <property type="entry name" value="Semialdhyde_DH_dimer_dom"/>
</dbReference>
<evidence type="ECO:0000256" key="9">
    <source>
        <dbReference type="ARBA" id="ARBA00022915"/>
    </source>
</evidence>
<comment type="similarity">
    <text evidence="3">Belongs to the aspartate-semialdehyde dehydrogenase family.</text>
</comment>
<dbReference type="UniPathway" id="UPA00051">
    <property type="reaction ID" value="UER00464"/>
</dbReference>
<gene>
    <name evidence="16" type="ORF">PPAR00522_LOCUS15410</name>
</gene>
<feature type="active site" description="Proton acceptor" evidence="14">
    <location>
        <position position="278"/>
    </location>
</feature>
<sequence length="370" mass="40334">MLALRAPCNFSQQRRVTPSRVAIVCQAKKSNGPKVAIVGITGAVGQEFLTVLKERDFPYSEIKMLASARSAGKKQAFDGVEYTVEELTDKSFDGIDIALFSAGGSISKKFGPLAAKSGCIVVDNSSAFRMTEGVPLVIPEVNPQAMSHIKVGKGKGAIIANPNCSTIIALMAVTPLHRIAKVNRMVVSTYQAASGAGAAAMEELRQQTRDILDGKPAVPQIFPHQYAFNLFSHNSPMLEDIGYNEEEMKLVKETAKIWSTKDVRITATCIRVPVMRAHAESINLEFENEITEDQALKALKSFPGVSIINDRKKNRFPTPLDATTKDDVFVGRVRRDISRSDRRGLDLFVCGDQIKKGAALNAVQIAELLL</sequence>
<reference evidence="16" key="1">
    <citation type="submission" date="2021-01" db="EMBL/GenBank/DDBJ databases">
        <authorList>
            <person name="Corre E."/>
            <person name="Pelletier E."/>
            <person name="Niang G."/>
            <person name="Scheremetjew M."/>
            <person name="Finn R."/>
            <person name="Kale V."/>
            <person name="Holt S."/>
            <person name="Cochrane G."/>
            <person name="Meng A."/>
            <person name="Brown T."/>
            <person name="Cohen L."/>
        </authorList>
    </citation>
    <scope>NUCLEOTIDE SEQUENCE</scope>
    <source>
        <strain evidence="16">SAG 63-3</strain>
    </source>
</reference>
<dbReference type="GO" id="GO:0009086">
    <property type="term" value="P:methionine biosynthetic process"/>
    <property type="evidence" value="ECO:0007669"/>
    <property type="project" value="UniProtKB-KW"/>
</dbReference>
<comment type="pathway">
    <text evidence="2">Amino-acid biosynthesis; L-threonine biosynthesis; L-threonine from L-aspartate: step 2/5.</text>
</comment>
<comment type="pathway">
    <text evidence="1">Amino-acid biosynthesis; L-methionine biosynthesis via de novo pathway; L-homoserine from L-aspartate: step 2/3.</text>
</comment>
<dbReference type="GO" id="GO:0009089">
    <property type="term" value="P:lysine biosynthetic process via diaminopimelate"/>
    <property type="evidence" value="ECO:0007669"/>
    <property type="project" value="UniProtKB-UniPathway"/>
</dbReference>
<keyword evidence="7" id="KW-0791">Threonine biosynthesis</keyword>
<keyword evidence="8" id="KW-0521">NADP</keyword>
<evidence type="ECO:0000256" key="13">
    <source>
        <dbReference type="ARBA" id="ARBA00047891"/>
    </source>
</evidence>
<evidence type="ECO:0000256" key="10">
    <source>
        <dbReference type="ARBA" id="ARBA00023002"/>
    </source>
</evidence>
<dbReference type="EC" id="1.2.1.11" evidence="5"/>
<dbReference type="PIRSF" id="PIRSF000148">
    <property type="entry name" value="ASA_dh"/>
    <property type="match status" value="1"/>
</dbReference>
<keyword evidence="12" id="KW-0486">Methionine biosynthesis</keyword>
<dbReference type="Gene3D" id="3.30.360.10">
    <property type="entry name" value="Dihydrodipicolinate Reductase, domain 2"/>
    <property type="match status" value="1"/>
</dbReference>
<evidence type="ECO:0000313" key="16">
    <source>
        <dbReference type="EMBL" id="CAD8781347.1"/>
    </source>
</evidence>
<dbReference type="InterPro" id="IPR000534">
    <property type="entry name" value="Semialdehyde_DH_NAD-bd"/>
</dbReference>
<evidence type="ECO:0000256" key="12">
    <source>
        <dbReference type="ARBA" id="ARBA00023167"/>
    </source>
</evidence>
<dbReference type="NCBIfam" id="NF011456">
    <property type="entry name" value="PRK14874.1"/>
    <property type="match status" value="1"/>
</dbReference>
<comment type="catalytic activity">
    <reaction evidence="13">
        <text>L-aspartate 4-semialdehyde + phosphate + NADP(+) = 4-phospho-L-aspartate + NADPH + H(+)</text>
        <dbReference type="Rhea" id="RHEA:24284"/>
        <dbReference type="ChEBI" id="CHEBI:15378"/>
        <dbReference type="ChEBI" id="CHEBI:43474"/>
        <dbReference type="ChEBI" id="CHEBI:57535"/>
        <dbReference type="ChEBI" id="CHEBI:57783"/>
        <dbReference type="ChEBI" id="CHEBI:58349"/>
        <dbReference type="ChEBI" id="CHEBI:537519"/>
        <dbReference type="EC" id="1.2.1.11"/>
    </reaction>
</comment>
<evidence type="ECO:0000256" key="6">
    <source>
        <dbReference type="ARBA" id="ARBA00022605"/>
    </source>
</evidence>
<dbReference type="Gene3D" id="3.40.50.720">
    <property type="entry name" value="NAD(P)-binding Rossmann-like Domain"/>
    <property type="match status" value="1"/>
</dbReference>
<evidence type="ECO:0000259" key="15">
    <source>
        <dbReference type="SMART" id="SM00859"/>
    </source>
</evidence>
<dbReference type="AlphaFoldDB" id="A0A7S0V6D5"/>
<comment type="subunit">
    <text evidence="4">Homodimer.</text>
</comment>
<keyword evidence="9" id="KW-0220">Diaminopimelate biosynthesis</keyword>
<dbReference type="SUPFAM" id="SSF51735">
    <property type="entry name" value="NAD(P)-binding Rossmann-fold domains"/>
    <property type="match status" value="1"/>
</dbReference>
<dbReference type="CDD" id="cd02316">
    <property type="entry name" value="VcASADH2_like_N"/>
    <property type="match status" value="1"/>
</dbReference>
<protein>
    <recommendedName>
        <fullName evidence="5">aspartate-semialdehyde dehydrogenase</fullName>
        <ecNumber evidence="5">1.2.1.11</ecNumber>
    </recommendedName>
</protein>
<keyword evidence="11" id="KW-0457">Lysine biosynthesis</keyword>
<evidence type="ECO:0000256" key="7">
    <source>
        <dbReference type="ARBA" id="ARBA00022697"/>
    </source>
</evidence>
<dbReference type="UniPathway" id="UPA00050">
    <property type="reaction ID" value="UER00463"/>
</dbReference>
<feature type="domain" description="Semialdehyde dehydrogenase NAD-binding" evidence="15">
    <location>
        <begin position="34"/>
        <end position="149"/>
    </location>
</feature>
<dbReference type="GO" id="GO:0050661">
    <property type="term" value="F:NADP binding"/>
    <property type="evidence" value="ECO:0007669"/>
    <property type="project" value="InterPro"/>
</dbReference>
<dbReference type="HAMAP" id="MF_02121">
    <property type="entry name" value="ASADH"/>
    <property type="match status" value="1"/>
</dbReference>
<keyword evidence="6" id="KW-0028">Amino-acid biosynthesis</keyword>
<evidence type="ECO:0000256" key="3">
    <source>
        <dbReference type="ARBA" id="ARBA00010584"/>
    </source>
</evidence>
<dbReference type="InterPro" id="IPR036291">
    <property type="entry name" value="NAD(P)-bd_dom_sf"/>
</dbReference>
<dbReference type="CDD" id="cd18131">
    <property type="entry name" value="ASADH_C_bac_euk_like"/>
    <property type="match status" value="1"/>
</dbReference>
<dbReference type="InterPro" id="IPR012080">
    <property type="entry name" value="Asp_semialdehyde_DH"/>
</dbReference>
<dbReference type="GO" id="GO:0046983">
    <property type="term" value="F:protein dimerization activity"/>
    <property type="evidence" value="ECO:0007669"/>
    <property type="project" value="InterPro"/>
</dbReference>
<organism evidence="16">
    <name type="scientific">Polytomella parva</name>
    <dbReference type="NCBI Taxonomy" id="51329"/>
    <lineage>
        <taxon>Eukaryota</taxon>
        <taxon>Viridiplantae</taxon>
        <taxon>Chlorophyta</taxon>
        <taxon>core chlorophytes</taxon>
        <taxon>Chlorophyceae</taxon>
        <taxon>CS clade</taxon>
        <taxon>Chlamydomonadales</taxon>
        <taxon>Chlamydomonadaceae</taxon>
        <taxon>Polytomella</taxon>
    </lineage>
</organism>
<dbReference type="GO" id="GO:0009088">
    <property type="term" value="P:threonine biosynthetic process"/>
    <property type="evidence" value="ECO:0007669"/>
    <property type="project" value="UniProtKB-UniPathway"/>
</dbReference>
<dbReference type="SUPFAM" id="SSF55347">
    <property type="entry name" value="Glyceraldehyde-3-phosphate dehydrogenase-like, C-terminal domain"/>
    <property type="match status" value="1"/>
</dbReference>
<evidence type="ECO:0000256" key="4">
    <source>
        <dbReference type="ARBA" id="ARBA00011738"/>
    </source>
</evidence>
<dbReference type="EMBL" id="HBFM01023781">
    <property type="protein sequence ID" value="CAD8781347.1"/>
    <property type="molecule type" value="Transcribed_RNA"/>
</dbReference>
<evidence type="ECO:0000256" key="8">
    <source>
        <dbReference type="ARBA" id="ARBA00022857"/>
    </source>
</evidence>
<dbReference type="PANTHER" id="PTHR46278">
    <property type="entry name" value="DEHYDROGENASE, PUTATIVE-RELATED"/>
    <property type="match status" value="1"/>
</dbReference>
<dbReference type="PANTHER" id="PTHR46278:SF2">
    <property type="entry name" value="ASPARTATE-SEMIALDEHYDE DEHYDROGENASE"/>
    <property type="match status" value="1"/>
</dbReference>
<dbReference type="SMART" id="SM00859">
    <property type="entry name" value="Semialdhyde_dh"/>
    <property type="match status" value="1"/>
</dbReference>
<dbReference type="GO" id="GO:0004073">
    <property type="term" value="F:aspartate-semialdehyde dehydrogenase activity"/>
    <property type="evidence" value="ECO:0007669"/>
    <property type="project" value="UniProtKB-EC"/>
</dbReference>
<evidence type="ECO:0000256" key="5">
    <source>
        <dbReference type="ARBA" id="ARBA00013120"/>
    </source>
</evidence>
<proteinExistence type="inferred from homology"/>
<keyword evidence="10" id="KW-0560">Oxidoreductase</keyword>